<reference evidence="13" key="1">
    <citation type="journal article" date="2019" name="Int. J. Syst. Evol. Microbiol.">
        <title>The Global Catalogue of Microorganisms (GCM) 10K type strain sequencing project: providing services to taxonomists for standard genome sequencing and annotation.</title>
        <authorList>
            <consortium name="The Broad Institute Genomics Platform"/>
            <consortium name="The Broad Institute Genome Sequencing Center for Infectious Disease"/>
            <person name="Wu L."/>
            <person name="Ma J."/>
        </authorList>
    </citation>
    <scope>NUCLEOTIDE SEQUENCE [LARGE SCALE GENOMIC DNA]</scope>
    <source>
        <strain evidence="13">CECT 8482</strain>
    </source>
</reference>
<dbReference type="Gene3D" id="6.10.250.690">
    <property type="match status" value="1"/>
</dbReference>
<dbReference type="PROSITE" id="PS50110">
    <property type="entry name" value="RESPONSE_REGULATORY"/>
    <property type="match status" value="1"/>
</dbReference>
<comment type="subcellular location">
    <subcellularLocation>
        <location evidence="1">Cytoplasm</location>
    </subcellularLocation>
</comment>
<keyword evidence="3 8" id="KW-0597">Phosphoprotein</keyword>
<dbReference type="PANTHER" id="PTHR48111">
    <property type="entry name" value="REGULATOR OF RPOS"/>
    <property type="match status" value="1"/>
</dbReference>
<feature type="domain" description="Response regulatory" evidence="10">
    <location>
        <begin position="2"/>
        <end position="116"/>
    </location>
</feature>
<dbReference type="Gene3D" id="1.10.10.10">
    <property type="entry name" value="Winged helix-like DNA-binding domain superfamily/Winged helix DNA-binding domain"/>
    <property type="match status" value="1"/>
</dbReference>
<dbReference type="EMBL" id="JAUFRC010000001">
    <property type="protein sequence ID" value="MDN3713003.1"/>
    <property type="molecule type" value="Genomic_DNA"/>
</dbReference>
<dbReference type="Proteomes" id="UP001243846">
    <property type="component" value="Unassembled WGS sequence"/>
</dbReference>
<keyword evidence="5" id="KW-0805">Transcription regulation</keyword>
<keyword evidence="7" id="KW-0804">Transcription</keyword>
<dbReference type="InterPro" id="IPR001789">
    <property type="entry name" value="Sig_transdc_resp-reg_receiver"/>
</dbReference>
<feature type="modified residue" description="4-aspartylphosphate" evidence="8">
    <location>
        <position position="51"/>
    </location>
</feature>
<dbReference type="InterPro" id="IPR011006">
    <property type="entry name" value="CheY-like_superfamily"/>
</dbReference>
<evidence type="ECO:0000256" key="7">
    <source>
        <dbReference type="ARBA" id="ARBA00023163"/>
    </source>
</evidence>
<dbReference type="InterPro" id="IPR001867">
    <property type="entry name" value="OmpR/PhoB-type_DNA-bd"/>
</dbReference>
<evidence type="ECO:0000256" key="8">
    <source>
        <dbReference type="PROSITE-ProRule" id="PRU00169"/>
    </source>
</evidence>
<dbReference type="CDD" id="cd17624">
    <property type="entry name" value="REC_OmpR_PmrA-like"/>
    <property type="match status" value="1"/>
</dbReference>
<keyword evidence="2" id="KW-0963">Cytoplasm</keyword>
<dbReference type="Gene3D" id="3.40.50.2300">
    <property type="match status" value="1"/>
</dbReference>
<evidence type="ECO:0000259" key="10">
    <source>
        <dbReference type="PROSITE" id="PS50110"/>
    </source>
</evidence>
<proteinExistence type="predicted"/>
<sequence length="220" mass="23793">MRLLVVEDDALLRDSLLVGLRLSGFTPDGVATCSDASEALVHSQFDGIVLDRMLPDGSGLDWLKAQRGQGMALPVLMLTARDRVPDRVDGLDGGADDYMGKPFDLDELAARLRAMLRRGEGRAAPEIAWNGLRLDPATMRGTIGGAAVDFSRRELAVLTALLERPGQILSKAALEERLYGWGEGVESNALEVHVHKLRAKLGAGFIETVRGMGYRLGAEE</sequence>
<evidence type="ECO:0000256" key="2">
    <source>
        <dbReference type="ARBA" id="ARBA00022490"/>
    </source>
</evidence>
<comment type="caution">
    <text evidence="12">The sequence shown here is derived from an EMBL/GenBank/DDBJ whole genome shotgun (WGS) entry which is preliminary data.</text>
</comment>
<evidence type="ECO:0000256" key="4">
    <source>
        <dbReference type="ARBA" id="ARBA00023012"/>
    </source>
</evidence>
<evidence type="ECO:0000256" key="3">
    <source>
        <dbReference type="ARBA" id="ARBA00022553"/>
    </source>
</evidence>
<dbReference type="Pfam" id="PF00072">
    <property type="entry name" value="Response_reg"/>
    <property type="match status" value="1"/>
</dbReference>
<evidence type="ECO:0000256" key="5">
    <source>
        <dbReference type="ARBA" id="ARBA00023015"/>
    </source>
</evidence>
<dbReference type="PROSITE" id="PS51755">
    <property type="entry name" value="OMPR_PHOB"/>
    <property type="match status" value="1"/>
</dbReference>
<dbReference type="InterPro" id="IPR039420">
    <property type="entry name" value="WalR-like"/>
</dbReference>
<keyword evidence="13" id="KW-1185">Reference proteome</keyword>
<dbReference type="SMART" id="SM00862">
    <property type="entry name" value="Trans_reg_C"/>
    <property type="match status" value="1"/>
</dbReference>
<dbReference type="CDD" id="cd00383">
    <property type="entry name" value="trans_reg_C"/>
    <property type="match status" value="1"/>
</dbReference>
<feature type="domain" description="OmpR/PhoB-type" evidence="11">
    <location>
        <begin position="124"/>
        <end position="218"/>
    </location>
</feature>
<evidence type="ECO:0000313" key="13">
    <source>
        <dbReference type="Proteomes" id="UP001243846"/>
    </source>
</evidence>
<keyword evidence="4" id="KW-0902">Two-component regulatory system</keyword>
<dbReference type="Pfam" id="PF00486">
    <property type="entry name" value="Trans_reg_C"/>
    <property type="match status" value="1"/>
</dbReference>
<name>A0ABT8DAU2_9RHOB</name>
<dbReference type="InterPro" id="IPR036388">
    <property type="entry name" value="WH-like_DNA-bd_sf"/>
</dbReference>
<dbReference type="SUPFAM" id="SSF46894">
    <property type="entry name" value="C-terminal effector domain of the bipartite response regulators"/>
    <property type="match status" value="1"/>
</dbReference>
<dbReference type="SMART" id="SM00448">
    <property type="entry name" value="REC"/>
    <property type="match status" value="1"/>
</dbReference>
<accession>A0ABT8DAU2</accession>
<keyword evidence="6 9" id="KW-0238">DNA-binding</keyword>
<dbReference type="PANTHER" id="PTHR48111:SF35">
    <property type="entry name" value="TRANSCRIPTIONAL REGULATORY PROTEIN QSEB"/>
    <property type="match status" value="1"/>
</dbReference>
<gene>
    <name evidence="12" type="ORF">QWZ10_16870</name>
</gene>
<evidence type="ECO:0000256" key="6">
    <source>
        <dbReference type="ARBA" id="ARBA00023125"/>
    </source>
</evidence>
<dbReference type="InterPro" id="IPR016032">
    <property type="entry name" value="Sig_transdc_resp-reg_C-effctor"/>
</dbReference>
<protein>
    <submittedName>
        <fullName evidence="12">Response regulator transcription factor</fullName>
    </submittedName>
</protein>
<organism evidence="12 13">
    <name type="scientific">Paracoccus cavernae</name>
    <dbReference type="NCBI Taxonomy" id="1571207"/>
    <lineage>
        <taxon>Bacteria</taxon>
        <taxon>Pseudomonadati</taxon>
        <taxon>Pseudomonadota</taxon>
        <taxon>Alphaproteobacteria</taxon>
        <taxon>Rhodobacterales</taxon>
        <taxon>Paracoccaceae</taxon>
        <taxon>Paracoccus</taxon>
    </lineage>
</organism>
<dbReference type="SUPFAM" id="SSF52172">
    <property type="entry name" value="CheY-like"/>
    <property type="match status" value="1"/>
</dbReference>
<evidence type="ECO:0000259" key="11">
    <source>
        <dbReference type="PROSITE" id="PS51755"/>
    </source>
</evidence>
<evidence type="ECO:0000256" key="9">
    <source>
        <dbReference type="PROSITE-ProRule" id="PRU01091"/>
    </source>
</evidence>
<evidence type="ECO:0000256" key="1">
    <source>
        <dbReference type="ARBA" id="ARBA00004496"/>
    </source>
</evidence>
<feature type="DNA-binding region" description="OmpR/PhoB-type" evidence="9">
    <location>
        <begin position="124"/>
        <end position="218"/>
    </location>
</feature>
<evidence type="ECO:0000313" key="12">
    <source>
        <dbReference type="EMBL" id="MDN3713003.1"/>
    </source>
</evidence>